<evidence type="ECO:0000256" key="7">
    <source>
        <dbReference type="ARBA" id="ARBA00023278"/>
    </source>
</evidence>
<evidence type="ECO:0000256" key="3">
    <source>
        <dbReference type="ARBA" id="ARBA00022523"/>
    </source>
</evidence>
<dbReference type="GO" id="GO:0048364">
    <property type="term" value="P:root development"/>
    <property type="evidence" value="ECO:0007669"/>
    <property type="project" value="InterPro"/>
</dbReference>
<comment type="similarity">
    <text evidence="2">Belongs to the C-terminally encoded plant signaling peptide (CEP) family.</text>
</comment>
<feature type="region of interest" description="Disordered" evidence="8">
    <location>
        <begin position="112"/>
        <end position="190"/>
    </location>
</feature>
<dbReference type="GO" id="GO:0048046">
    <property type="term" value="C:apoplast"/>
    <property type="evidence" value="ECO:0007669"/>
    <property type="project" value="UniProtKB-SubCell"/>
</dbReference>
<dbReference type="AlphaFoldDB" id="A0A9K3Y7G3"/>
<dbReference type="PANTHER" id="PTHR33348">
    <property type="entry name" value="PRECURSOR OF CEP5"/>
    <property type="match status" value="1"/>
</dbReference>
<reference evidence="11" key="5">
    <citation type="journal article" date="2008" name="Nucleic Acids Res.">
        <title>The rice annotation project database (RAP-DB): 2008 update.</title>
        <authorList>
            <consortium name="The rice annotation project (RAP)"/>
        </authorList>
    </citation>
    <scope>GENOME REANNOTATION</scope>
    <source>
        <strain evidence="11">cv. Nipponbare</strain>
    </source>
</reference>
<dbReference type="GO" id="GO:0006995">
    <property type="term" value="P:cellular response to nitrogen starvation"/>
    <property type="evidence" value="ECO:0007669"/>
    <property type="project" value="UniProtKB-ARBA"/>
</dbReference>
<accession>A3AIR1</accession>
<protein>
    <submittedName>
        <fullName evidence="10">Uncharacterized protein</fullName>
    </submittedName>
</protein>
<reference evidence="9" key="4">
    <citation type="submission" date="2006-01" db="EMBL/GenBank/DDBJ databases">
        <title>Oryza sativa chromosome 3 BAC OSJNBa0093I13 genomic sequence.</title>
        <authorList>
            <person name="Buell C.R."/>
            <person name="Yuan Q."/>
            <person name="Ouyang S."/>
            <person name="Liu J."/>
            <person name="Gansberger K."/>
            <person name="Jones K.M."/>
            <person name="Overton II L.L."/>
            <person name="Tsitrin T."/>
            <person name="Kim M.M."/>
            <person name="Bera J.J."/>
            <person name="Jin S.S."/>
            <person name="Fadrosh D.W."/>
            <person name="Tallon L.J."/>
            <person name="Koo H."/>
            <person name="Zismann V."/>
            <person name="Hsiao J."/>
            <person name="Blunt S."/>
            <person name="Vanaken S.S."/>
            <person name="Riedmuller S.B."/>
            <person name="Utterback T.T."/>
            <person name="Feldblyum T.V."/>
            <person name="Yang Q.Q."/>
            <person name="Haas B.J."/>
            <person name="Suh B.B."/>
            <person name="Peterson J.J."/>
            <person name="Quackenbush J."/>
            <person name="White O."/>
            <person name="Salzberg S.L."/>
            <person name="Fraser C.M."/>
        </authorList>
    </citation>
    <scope>NUCLEOTIDE SEQUENCE</scope>
</reference>
<keyword evidence="7" id="KW-0379">Hydroxylation</keyword>
<evidence type="ECO:0000313" key="9">
    <source>
        <dbReference type="EMBL" id="AAP04185.1"/>
    </source>
</evidence>
<evidence type="ECO:0000256" key="1">
    <source>
        <dbReference type="ARBA" id="ARBA00004271"/>
    </source>
</evidence>
<organism evidence="10">
    <name type="scientific">Oryza sativa subsp. japonica</name>
    <name type="common">Rice</name>
    <dbReference type="NCBI Taxonomy" id="39947"/>
    <lineage>
        <taxon>Eukaryota</taxon>
        <taxon>Viridiplantae</taxon>
        <taxon>Streptophyta</taxon>
        <taxon>Embryophyta</taxon>
        <taxon>Tracheophyta</taxon>
        <taxon>Spermatophyta</taxon>
        <taxon>Magnoliopsida</taxon>
        <taxon>Liliopsida</taxon>
        <taxon>Poales</taxon>
        <taxon>Poaceae</taxon>
        <taxon>BOP clade</taxon>
        <taxon>Oryzoideae</taxon>
        <taxon>Oryzeae</taxon>
        <taxon>Oryzinae</taxon>
        <taxon>Oryza</taxon>
        <taxon>Oryza sativa</taxon>
    </lineage>
</organism>
<evidence type="ECO:0000256" key="5">
    <source>
        <dbReference type="ARBA" id="ARBA00022702"/>
    </source>
</evidence>
<evidence type="ECO:0000256" key="4">
    <source>
        <dbReference type="ARBA" id="ARBA00022525"/>
    </source>
</evidence>
<evidence type="ECO:0000313" key="10">
    <source>
        <dbReference type="EMBL" id="EAZ27200.1"/>
    </source>
</evidence>
<reference evidence="11" key="2">
    <citation type="journal article" date="2005" name="Nature">
        <title>The map-based sequence of the rice genome.</title>
        <authorList>
            <consortium name="International rice genome sequencing project (IRGSP)"/>
            <person name="Matsumoto T."/>
            <person name="Wu J."/>
            <person name="Kanamori H."/>
            <person name="Katayose Y."/>
            <person name="Fujisawa M."/>
            <person name="Namiki N."/>
            <person name="Mizuno H."/>
            <person name="Yamamoto K."/>
            <person name="Antonio B.A."/>
            <person name="Baba T."/>
            <person name="Sakata K."/>
            <person name="Nagamura Y."/>
            <person name="Aoki H."/>
            <person name="Arikawa K."/>
            <person name="Arita K."/>
            <person name="Bito T."/>
            <person name="Chiden Y."/>
            <person name="Fujitsuka N."/>
            <person name="Fukunaka R."/>
            <person name="Hamada M."/>
            <person name="Harada C."/>
            <person name="Hayashi A."/>
            <person name="Hijishita S."/>
            <person name="Honda M."/>
            <person name="Hosokawa S."/>
            <person name="Ichikawa Y."/>
            <person name="Idonuma A."/>
            <person name="Iijima M."/>
            <person name="Ikeda M."/>
            <person name="Ikeno M."/>
            <person name="Ito K."/>
            <person name="Ito S."/>
            <person name="Ito T."/>
            <person name="Ito Y."/>
            <person name="Ito Y."/>
            <person name="Iwabuchi A."/>
            <person name="Kamiya K."/>
            <person name="Karasawa W."/>
            <person name="Kurita K."/>
            <person name="Katagiri S."/>
            <person name="Kikuta A."/>
            <person name="Kobayashi H."/>
            <person name="Kobayashi N."/>
            <person name="Machita K."/>
            <person name="Maehara T."/>
            <person name="Masukawa M."/>
            <person name="Mizubayashi T."/>
            <person name="Mukai Y."/>
            <person name="Nagasaki H."/>
            <person name="Nagata Y."/>
            <person name="Naito S."/>
            <person name="Nakashima M."/>
            <person name="Nakama Y."/>
            <person name="Nakamichi Y."/>
            <person name="Nakamura M."/>
            <person name="Meguro A."/>
            <person name="Negishi M."/>
            <person name="Ohta I."/>
            <person name="Ohta T."/>
            <person name="Okamoto M."/>
            <person name="Ono N."/>
            <person name="Saji S."/>
            <person name="Sakaguchi M."/>
            <person name="Sakai K."/>
            <person name="Shibata M."/>
            <person name="Shimokawa T."/>
            <person name="Song J."/>
            <person name="Takazaki Y."/>
            <person name="Terasawa K."/>
            <person name="Tsugane M."/>
            <person name="Tsuji K."/>
            <person name="Ueda S."/>
            <person name="Waki K."/>
            <person name="Yamagata H."/>
            <person name="Yamamoto M."/>
            <person name="Yamamoto S."/>
            <person name="Yamane H."/>
            <person name="Yoshiki S."/>
            <person name="Yoshihara R."/>
            <person name="Yukawa K."/>
            <person name="Zhong H."/>
            <person name="Yano M."/>
            <person name="Yuan Q."/>
            <person name="Ouyang S."/>
            <person name="Liu J."/>
            <person name="Jones K.M."/>
            <person name="Gansberger K."/>
            <person name="Moffat K."/>
            <person name="Hill J."/>
            <person name="Bera J."/>
            <person name="Fadrosh D."/>
            <person name="Jin S."/>
            <person name="Johri S."/>
            <person name="Kim M."/>
            <person name="Overton L."/>
            <person name="Reardon M."/>
            <person name="Tsitrin T."/>
            <person name="Vuong H."/>
            <person name="Weaver B."/>
            <person name="Ciecko A."/>
            <person name="Tallon L."/>
            <person name="Jackson J."/>
            <person name="Pai G."/>
            <person name="Aken S.V."/>
            <person name="Utterback T."/>
            <person name="Reidmuller S."/>
            <person name="Feldblyum T."/>
            <person name="Hsiao J."/>
            <person name="Zismann V."/>
            <person name="Iobst S."/>
            <person name="de Vazeille A.R."/>
            <person name="Buell C.R."/>
            <person name="Ying K."/>
            <person name="Li Y."/>
            <person name="Lu T."/>
            <person name="Huang Y."/>
            <person name="Zhao Q."/>
            <person name="Feng Q."/>
            <person name="Zhang L."/>
            <person name="Zhu J."/>
            <person name="Weng Q."/>
            <person name="Mu J."/>
            <person name="Lu Y."/>
            <person name="Fan D."/>
            <person name="Liu Y."/>
            <person name="Guan J."/>
            <person name="Zhang Y."/>
            <person name="Yu S."/>
            <person name="Liu X."/>
            <person name="Zhang Y."/>
            <person name="Hong G."/>
            <person name="Han B."/>
            <person name="Choisne N."/>
            <person name="Demange N."/>
            <person name="Orjeda G."/>
            <person name="Samain S."/>
            <person name="Cattolico L."/>
            <person name="Pelletier E."/>
            <person name="Couloux A."/>
            <person name="Segurens B."/>
            <person name="Wincker P."/>
            <person name="D'Hont A."/>
            <person name="Scarpelli C."/>
            <person name="Weissenbach J."/>
            <person name="Salanoubat M."/>
            <person name="Quetier F."/>
            <person name="Yu Y."/>
            <person name="Kim H.R."/>
            <person name="Rambo T."/>
            <person name="Currie J."/>
            <person name="Collura K."/>
            <person name="Luo M."/>
            <person name="Yang T."/>
            <person name="Ammiraju J.S.S."/>
            <person name="Engler F."/>
            <person name="Soderlund C."/>
            <person name="Wing R.A."/>
            <person name="Palmer L.E."/>
            <person name="de la Bastide M."/>
            <person name="Spiegel L."/>
            <person name="Nascimento L."/>
            <person name="Zutavern T."/>
            <person name="O'Shaughnessy A."/>
            <person name="Dike S."/>
            <person name="Dedhia N."/>
            <person name="Preston R."/>
            <person name="Balija V."/>
            <person name="McCombie W.R."/>
            <person name="Chow T."/>
            <person name="Chen H."/>
            <person name="Chung M."/>
            <person name="Chen C."/>
            <person name="Shaw J."/>
            <person name="Wu H."/>
            <person name="Hsiao K."/>
            <person name="Chao Y."/>
            <person name="Chu M."/>
            <person name="Cheng C."/>
            <person name="Hour A."/>
            <person name="Lee P."/>
            <person name="Lin S."/>
            <person name="Lin Y."/>
            <person name="Liou J."/>
            <person name="Liu S."/>
            <person name="Hsing Y."/>
            <person name="Raghuvanshi S."/>
            <person name="Mohanty A."/>
            <person name="Bharti A.K."/>
            <person name="Gaur A."/>
            <person name="Gupta V."/>
            <person name="Kumar D."/>
            <person name="Ravi V."/>
            <person name="Vij S."/>
            <person name="Kapur A."/>
            <person name="Khurana P."/>
            <person name="Khurana P."/>
            <person name="Khurana J.P."/>
            <person name="Tyagi A.K."/>
            <person name="Gaikwad K."/>
            <person name="Singh A."/>
            <person name="Dalal V."/>
            <person name="Srivastava S."/>
            <person name="Dixit A."/>
            <person name="Pal A.K."/>
            <person name="Ghazi I.A."/>
            <person name="Yadav M."/>
            <person name="Pandit A."/>
            <person name="Bhargava A."/>
            <person name="Sureshbabu K."/>
            <person name="Batra K."/>
            <person name="Sharma T.R."/>
            <person name="Mohapatra T."/>
            <person name="Singh N.K."/>
            <person name="Messing J."/>
            <person name="Nelson A.B."/>
            <person name="Fuks G."/>
            <person name="Kavchok S."/>
            <person name="Keizer G."/>
            <person name="Linton E."/>
            <person name="Llaca V."/>
            <person name="Song R."/>
            <person name="Tanyolac B."/>
            <person name="Young S."/>
            <person name="Ho-Il K."/>
            <person name="Hahn J.H."/>
            <person name="Sangsakoo G."/>
            <person name="Vanavichit A."/>
            <person name="de Mattos Luiz.A.T."/>
            <person name="Zimmer P.D."/>
            <person name="Malone G."/>
            <person name="Dellagostin O."/>
            <person name="de Oliveira A.C."/>
            <person name="Bevan M."/>
            <person name="Bancroft I."/>
            <person name="Minx P."/>
            <person name="Cordum H."/>
            <person name="Wilson R."/>
            <person name="Cheng Z."/>
            <person name="Jin W."/>
            <person name="Jiang J."/>
            <person name="Leong S.A."/>
            <person name="Iwama H."/>
            <person name="Gojobori T."/>
            <person name="Itoh T."/>
            <person name="Niimura Y."/>
            <person name="Fujii Y."/>
            <person name="Habara T."/>
            <person name="Sakai H."/>
            <person name="Sato Y."/>
            <person name="Wilson G."/>
            <person name="Kumar K."/>
            <person name="McCouch S."/>
            <person name="Juretic N."/>
            <person name="Hoen D."/>
            <person name="Wright S."/>
            <person name="Bruskiewich R."/>
            <person name="Bureau T."/>
            <person name="Miyao A."/>
            <person name="Hirochika H."/>
            <person name="Nishikawa T."/>
            <person name="Kadowaki K."/>
            <person name="Sugiura M."/>
            <person name="Burr B."/>
            <person name="Sasaki T."/>
        </authorList>
    </citation>
    <scope>NUCLEOTIDE SEQUENCE [LARGE SCALE GENOMIC DNA]</scope>
    <source>
        <strain evidence="11">cv. Nipponbare</strain>
    </source>
</reference>
<name>A0A9K3Y7G3_ORYSJ</name>
<dbReference type="EMBL" id="AC097279">
    <property type="protein sequence ID" value="AAP04185.1"/>
    <property type="molecule type" value="Genomic_DNA"/>
</dbReference>
<dbReference type="InterPro" id="IPR033250">
    <property type="entry name" value="CEP"/>
</dbReference>
<keyword evidence="3" id="KW-0052">Apoplast</keyword>
<comment type="subcellular location">
    <subcellularLocation>
        <location evidence="1">Secreted</location>
        <location evidence="1">Extracellular space</location>
        <location evidence="1">Apoplast</location>
    </subcellularLocation>
</comment>
<dbReference type="EMBL" id="CM000140">
    <property type="protein sequence ID" value="EAZ27200.1"/>
    <property type="molecule type" value="Genomic_DNA"/>
</dbReference>
<proteinExistence type="inferred from homology"/>
<reference evidence="9" key="1">
    <citation type="submission" date="2003-04" db="EMBL/GenBank/DDBJ databases">
        <authorList>
            <person name="Buell R."/>
            <person name="Liu J."/>
            <person name="Childs K."/>
            <person name="Zaborsky J."/>
            <person name="Tallon L."/>
            <person name="Wirtz U."/>
            <person name="Wei F."/>
            <person name="Kuang H."/>
            <person name="Zhang P."/>
            <person name="Marano M."/>
            <person name="Baker B."/>
        </authorList>
    </citation>
    <scope>NUCLEOTIDE SEQUENCE</scope>
</reference>
<dbReference type="SMR" id="A0A9K3Y7G3"/>
<accession>A0A9K3Y7G3</accession>
<reference evidence="10" key="6">
    <citation type="submission" date="2008-12" db="EMBL/GenBank/DDBJ databases">
        <title>Improved gene annotation of the rice (Oryza sativa) genomes.</title>
        <authorList>
            <person name="Wang J."/>
            <person name="Li R."/>
            <person name="Fan W."/>
            <person name="Huang Q."/>
            <person name="Zhang J."/>
            <person name="Zhou Y."/>
            <person name="Hu Y."/>
            <person name="Zi S."/>
            <person name="Li J."/>
            <person name="Ni P."/>
            <person name="Zheng H."/>
            <person name="Zhang Y."/>
            <person name="Zhao M."/>
            <person name="Hao Q."/>
            <person name="McDermott J."/>
            <person name="Samudrala R."/>
            <person name="Kristiansen K."/>
            <person name="Wong G.K.-S."/>
        </authorList>
    </citation>
    <scope>NUCLEOTIDE SEQUENCE</scope>
</reference>
<reference evidence="10" key="3">
    <citation type="journal article" date="2005" name="PLoS Biol.">
        <title>The genomes of Oryza sativa: a history of duplications.</title>
        <authorList>
            <person name="Yu J."/>
            <person name="Wang J."/>
            <person name="Lin W."/>
            <person name="Li S."/>
            <person name="Li H."/>
            <person name="Zhou J."/>
            <person name="Ni P."/>
            <person name="Dong W."/>
            <person name="Hu S."/>
            <person name="Zeng C."/>
            <person name="Zhang J."/>
            <person name="Zhang Y."/>
            <person name="Li R."/>
            <person name="Xu Z."/>
            <person name="Li S."/>
            <person name="Li X."/>
            <person name="Zheng H."/>
            <person name="Cong L."/>
            <person name="Lin L."/>
            <person name="Yin J."/>
            <person name="Geng J."/>
            <person name="Li G."/>
            <person name="Shi J."/>
            <person name="Liu J."/>
            <person name="Lv H."/>
            <person name="Li J."/>
            <person name="Wang J."/>
            <person name="Deng Y."/>
            <person name="Ran L."/>
            <person name="Shi X."/>
            <person name="Wang X."/>
            <person name="Wu Q."/>
            <person name="Li C."/>
            <person name="Ren X."/>
            <person name="Wang J."/>
            <person name="Wang X."/>
            <person name="Li D."/>
            <person name="Liu D."/>
            <person name="Zhang X."/>
            <person name="Ji Z."/>
            <person name="Zhao W."/>
            <person name="Sun Y."/>
            <person name="Zhang Z."/>
            <person name="Bao J."/>
            <person name="Han Y."/>
            <person name="Dong L."/>
            <person name="Ji J."/>
            <person name="Chen P."/>
            <person name="Wu S."/>
            <person name="Liu J."/>
            <person name="Xiao Y."/>
            <person name="Bu D."/>
            <person name="Tan J."/>
            <person name="Yang L."/>
            <person name="Ye C."/>
            <person name="Zhang J."/>
            <person name="Xu J."/>
            <person name="Zhou Y."/>
            <person name="Yu Y."/>
            <person name="Zhang B."/>
            <person name="Zhuang S."/>
            <person name="Wei H."/>
            <person name="Liu B."/>
            <person name="Lei M."/>
            <person name="Yu H."/>
            <person name="Li Y."/>
            <person name="Xu H."/>
            <person name="Wei S."/>
            <person name="He X."/>
            <person name="Fang L."/>
            <person name="Zhang Z."/>
            <person name="Zhang Y."/>
            <person name="Huang X."/>
            <person name="Su Z."/>
            <person name="Tong W."/>
            <person name="Li J."/>
            <person name="Tong Z."/>
            <person name="Li S."/>
            <person name="Ye J."/>
            <person name="Wang L."/>
            <person name="Fang L."/>
            <person name="Lei T."/>
            <person name="Chen C."/>
            <person name="Chen H."/>
            <person name="Xu Z."/>
            <person name="Li H."/>
            <person name="Huang H."/>
            <person name="Zhang F."/>
            <person name="Xu H."/>
            <person name="Li N."/>
            <person name="Zhao C."/>
            <person name="Li S."/>
            <person name="Dong L."/>
            <person name="Huang Y."/>
            <person name="Li L."/>
            <person name="Xi Y."/>
            <person name="Qi Q."/>
            <person name="Li W."/>
            <person name="Zhang B."/>
            <person name="Hu W."/>
            <person name="Zhang Y."/>
            <person name="Tian X."/>
            <person name="Jiao Y."/>
            <person name="Liang X."/>
            <person name="Jin J."/>
            <person name="Gao L."/>
            <person name="Zheng W."/>
            <person name="Hao B."/>
            <person name="Liu S."/>
            <person name="Wang W."/>
            <person name="Yuan L."/>
            <person name="Cao M."/>
            <person name="McDermott J."/>
            <person name="Samudrala R."/>
            <person name="Wang J."/>
            <person name="Wong G.K."/>
            <person name="Yang H."/>
        </authorList>
    </citation>
    <scope>NUCLEOTIDE SEQUENCE [LARGE SCALE GENOMIC DNA]</scope>
</reference>
<evidence type="ECO:0000256" key="6">
    <source>
        <dbReference type="ARBA" id="ARBA00022729"/>
    </source>
</evidence>
<dbReference type="GO" id="GO:1902025">
    <property type="term" value="P:nitrate import"/>
    <property type="evidence" value="ECO:0007669"/>
    <property type="project" value="UniProtKB-ARBA"/>
</dbReference>
<gene>
    <name evidence="10" type="ORF">OsJ_11137</name>
    <name evidence="9" type="ORF">OSJNBa0093I13.23</name>
</gene>
<evidence type="ECO:0000256" key="8">
    <source>
        <dbReference type="SAM" id="MobiDB-lite"/>
    </source>
</evidence>
<dbReference type="GO" id="GO:0005179">
    <property type="term" value="F:hormone activity"/>
    <property type="evidence" value="ECO:0007669"/>
    <property type="project" value="UniProtKB-KW"/>
</dbReference>
<dbReference type="Proteomes" id="UP000000763">
    <property type="component" value="Chromosome 3"/>
</dbReference>
<dbReference type="PANTHER" id="PTHR33348:SF44">
    <property type="entry name" value="PRECURSOR OF CEP6"/>
    <property type="match status" value="1"/>
</dbReference>
<dbReference type="Proteomes" id="UP000007752">
    <property type="component" value="Chromosome 3"/>
</dbReference>
<evidence type="ECO:0000313" key="11">
    <source>
        <dbReference type="Proteomes" id="UP000000763"/>
    </source>
</evidence>
<keyword evidence="6" id="KW-0732">Signal</keyword>
<keyword evidence="5" id="KW-0372">Hormone</keyword>
<sequence length="190" mass="19877">MKGKRTFLSSLNKEHIKKFYVLERVVAQFYLFSSQGRPLPDDDGITSEMQIRRYLLSHGNGVVEGAVSPSSEIGGPMVGASGGVRPTNPGHSPGIGHHVAINGDVDDDDVRPTNPGHSPGIGHHAIVNGADDADDVRPTNPGHSPGIGHAVVNSADDDADDVRPTNPGHSPGIGHAFVNKIDGPAGKKKL</sequence>
<evidence type="ECO:0000256" key="2">
    <source>
        <dbReference type="ARBA" id="ARBA00008963"/>
    </source>
</evidence>
<keyword evidence="4" id="KW-0964">Secreted</keyword>